<reference evidence="6" key="2">
    <citation type="submission" date="2025-09" db="UniProtKB">
        <authorList>
            <consortium name="Ensembl"/>
        </authorList>
    </citation>
    <scope>IDENTIFICATION</scope>
</reference>
<sequence length="751" mass="87835">MSKKGSSSRARGEKPDALAALQAANEELRAKLTDIQIELQQEKSKVSKLEREKNQEVKQIKEHEQHKSTVVVTELKVKLHEEKMKELQAVREALLRQHEAELLRVIKIKDNEIQRLQTLLNAVRDGAPDKVKTVLLTEAKEEAKKGFEVEKIKMQQEISELKGAKKQVEEALTMVIQADKIKAAEIRSVYHLHQEEISRIKRECEREIRRLEQQLDEKDARRFQLKIAELSAIIRKLEDRNALLSEERNELLKRLREAESQYKPILDKNKRLSRKNEELSHALRRMENKLKFVTQENIAMRQRAGTIRRPSSLNDLDHSQEEREVDFLRLQVIEQQNIIDELSKTLETAGYVKSVMERDKLLRYRKQRKKMTRIPKPVVETFFGYDEEASLESDGSSISYQTDRTDQTPCTPEDDLEEGMAKEESELRFRQLTMEYQALQRAYALLQEQVGGTLDAEREVKTREQLQAEIHRSQAQIADLEKALAEQGQWHSGKGADTRCFIFQIKQMEVEEARLKHDVQDVKDQNELLEFRILELEERERRSPAINFHHGPFTEGKSPLQVYCEAEGVTDIVVAELMKKLDILGDNANLTNEEQVVVIQARTVLTLAEKWLQQIEVTESALQQKMLDLENEKELFSKQKGYLDDELDFRKQSLDQAHKQILELEAMLYDALQQEAGAKISELLSEEEKEKLKSAVEQWKRQVMSELRERDAQILRERMELIQHAQQRIKELEERIEGQKRQIKELEEKVR</sequence>
<protein>
    <submittedName>
        <fullName evidence="6">Janus kinase and microtubule interacting protein 3</fullName>
    </submittedName>
</protein>
<name>A0A8D0FQ42_STROC</name>
<evidence type="ECO:0000313" key="7">
    <source>
        <dbReference type="Proteomes" id="UP000694551"/>
    </source>
</evidence>
<dbReference type="Proteomes" id="UP000694551">
    <property type="component" value="Unplaced"/>
</dbReference>
<dbReference type="GO" id="GO:0008017">
    <property type="term" value="F:microtubule binding"/>
    <property type="evidence" value="ECO:0007669"/>
    <property type="project" value="InterPro"/>
</dbReference>
<dbReference type="PANTHER" id="PTHR18935:SF9">
    <property type="entry name" value="JANUS KINASE AND MICROTUBULE-INTERACTING PROTEIN 3"/>
    <property type="match status" value="1"/>
</dbReference>
<reference evidence="6" key="1">
    <citation type="submission" date="2025-08" db="UniProtKB">
        <authorList>
            <consortium name="Ensembl"/>
        </authorList>
    </citation>
    <scope>IDENTIFICATION</scope>
</reference>
<dbReference type="PANTHER" id="PTHR18935">
    <property type="entry name" value="GOLGIN SUBFAMILY A MEMBER 4-LIKE ISOFORM X1"/>
    <property type="match status" value="1"/>
</dbReference>
<feature type="coiled-coil region" evidence="3">
    <location>
        <begin position="151"/>
        <end position="303"/>
    </location>
</feature>
<evidence type="ECO:0000313" key="6">
    <source>
        <dbReference type="Ensembl" id="ENSSOCP00000018310.1"/>
    </source>
</evidence>
<dbReference type="AlphaFoldDB" id="A0A8D0FQ42"/>
<dbReference type="GO" id="GO:0019900">
    <property type="term" value="F:kinase binding"/>
    <property type="evidence" value="ECO:0007669"/>
    <property type="project" value="InterPro"/>
</dbReference>
<proteinExistence type="inferred from homology"/>
<accession>A0A8D0FQ42</accession>
<keyword evidence="2 3" id="KW-0175">Coiled coil</keyword>
<feature type="coiled-coil region" evidence="3">
    <location>
        <begin position="612"/>
        <end position="639"/>
    </location>
</feature>
<evidence type="ECO:0000256" key="1">
    <source>
        <dbReference type="ARBA" id="ARBA00005239"/>
    </source>
</evidence>
<keyword evidence="7" id="KW-1185">Reference proteome</keyword>
<evidence type="ECO:0000256" key="3">
    <source>
        <dbReference type="SAM" id="Coils"/>
    </source>
</evidence>
<dbReference type="InterPro" id="IPR024836">
    <property type="entry name" value="JAKMIP"/>
</dbReference>
<feature type="region of interest" description="Disordered" evidence="4">
    <location>
        <begin position="393"/>
        <end position="418"/>
    </location>
</feature>
<evidence type="ECO:0000256" key="4">
    <source>
        <dbReference type="SAM" id="MobiDB-lite"/>
    </source>
</evidence>
<comment type="similarity">
    <text evidence="1">Belongs to the JAKMIP family.</text>
</comment>
<evidence type="ECO:0000256" key="2">
    <source>
        <dbReference type="ARBA" id="ARBA00023054"/>
    </source>
</evidence>
<feature type="domain" description="Janus kinase and microtubule-interacting protein C-terminal" evidence="5">
    <location>
        <begin position="357"/>
        <end position="547"/>
    </location>
</feature>
<feature type="coiled-coil region" evidence="3">
    <location>
        <begin position="422"/>
        <end position="539"/>
    </location>
</feature>
<feature type="compositionally biased region" description="Polar residues" evidence="4">
    <location>
        <begin position="393"/>
        <end position="410"/>
    </location>
</feature>
<organism evidence="6 7">
    <name type="scientific">Strix occidentalis caurina</name>
    <name type="common">northern spotted owl</name>
    <dbReference type="NCBI Taxonomy" id="311401"/>
    <lineage>
        <taxon>Eukaryota</taxon>
        <taxon>Metazoa</taxon>
        <taxon>Chordata</taxon>
        <taxon>Craniata</taxon>
        <taxon>Vertebrata</taxon>
        <taxon>Euteleostomi</taxon>
        <taxon>Archelosauria</taxon>
        <taxon>Archosauria</taxon>
        <taxon>Dinosauria</taxon>
        <taxon>Saurischia</taxon>
        <taxon>Theropoda</taxon>
        <taxon>Coelurosauria</taxon>
        <taxon>Aves</taxon>
        <taxon>Neognathae</taxon>
        <taxon>Neoaves</taxon>
        <taxon>Telluraves</taxon>
        <taxon>Strigiformes</taxon>
        <taxon>Strigidae</taxon>
        <taxon>Strix</taxon>
    </lineage>
</organism>
<dbReference type="Ensembl" id="ENSSOCT00000018779.1">
    <property type="protein sequence ID" value="ENSSOCP00000018310.1"/>
    <property type="gene ID" value="ENSSOCG00000012394.1"/>
</dbReference>
<dbReference type="InterPro" id="IPR031994">
    <property type="entry name" value="JAKMIP_C"/>
</dbReference>
<evidence type="ECO:0000259" key="5">
    <source>
        <dbReference type="Pfam" id="PF16034"/>
    </source>
</evidence>
<feature type="coiled-coil region" evidence="3">
    <location>
        <begin position="689"/>
        <end position="749"/>
    </location>
</feature>
<feature type="coiled-coil region" evidence="3">
    <location>
        <begin position="18"/>
        <end position="97"/>
    </location>
</feature>
<dbReference type="Pfam" id="PF16034">
    <property type="entry name" value="JAKMIP_CC3"/>
    <property type="match status" value="1"/>
</dbReference>